<evidence type="ECO:0000313" key="2">
    <source>
        <dbReference type="Proteomes" id="UP000324222"/>
    </source>
</evidence>
<gene>
    <name evidence="1" type="ORF">E2C01_032156</name>
</gene>
<evidence type="ECO:0000313" key="1">
    <source>
        <dbReference type="EMBL" id="MPC38644.1"/>
    </source>
</evidence>
<protein>
    <submittedName>
        <fullName evidence="1">Uncharacterized protein</fullName>
    </submittedName>
</protein>
<comment type="caution">
    <text evidence="1">The sequence shown here is derived from an EMBL/GenBank/DDBJ whole genome shotgun (WGS) entry which is preliminary data.</text>
</comment>
<organism evidence="1 2">
    <name type="scientific">Portunus trituberculatus</name>
    <name type="common">Swimming crab</name>
    <name type="synonym">Neptunus trituberculatus</name>
    <dbReference type="NCBI Taxonomy" id="210409"/>
    <lineage>
        <taxon>Eukaryota</taxon>
        <taxon>Metazoa</taxon>
        <taxon>Ecdysozoa</taxon>
        <taxon>Arthropoda</taxon>
        <taxon>Crustacea</taxon>
        <taxon>Multicrustacea</taxon>
        <taxon>Malacostraca</taxon>
        <taxon>Eumalacostraca</taxon>
        <taxon>Eucarida</taxon>
        <taxon>Decapoda</taxon>
        <taxon>Pleocyemata</taxon>
        <taxon>Brachyura</taxon>
        <taxon>Eubrachyura</taxon>
        <taxon>Portunoidea</taxon>
        <taxon>Portunidae</taxon>
        <taxon>Portuninae</taxon>
        <taxon>Portunus</taxon>
    </lineage>
</organism>
<reference evidence="1 2" key="1">
    <citation type="submission" date="2019-05" db="EMBL/GenBank/DDBJ databases">
        <title>Another draft genome of Portunus trituberculatus and its Hox gene families provides insights of decapod evolution.</title>
        <authorList>
            <person name="Jeong J.-H."/>
            <person name="Song I."/>
            <person name="Kim S."/>
            <person name="Choi T."/>
            <person name="Kim D."/>
            <person name="Ryu S."/>
            <person name="Kim W."/>
        </authorList>
    </citation>
    <scope>NUCLEOTIDE SEQUENCE [LARGE SCALE GENOMIC DNA]</scope>
    <source>
        <tissue evidence="1">Muscle</tissue>
    </source>
</reference>
<dbReference type="Proteomes" id="UP000324222">
    <property type="component" value="Unassembled WGS sequence"/>
</dbReference>
<sequence>MRIPSPWSASKGRRRQCLVPGWCVACGDGPVVDGNSESERGSAVGEELRGGESRWREAGGGWEMRVVVAVVVTARSGSALPALVRGKSHSTLLPRRHTPGRRGVFREVKTVARVLVGRAE</sequence>
<keyword evidence="2" id="KW-1185">Reference proteome</keyword>
<name>A0A5B7F221_PORTR</name>
<dbReference type="AlphaFoldDB" id="A0A5B7F221"/>
<accession>A0A5B7F221</accession>
<proteinExistence type="predicted"/>
<dbReference type="EMBL" id="VSRR010004128">
    <property type="protein sequence ID" value="MPC38644.1"/>
    <property type="molecule type" value="Genomic_DNA"/>
</dbReference>